<feature type="non-terminal residue" evidence="4">
    <location>
        <position position="1"/>
    </location>
</feature>
<dbReference type="GO" id="GO:0005506">
    <property type="term" value="F:iron ion binding"/>
    <property type="evidence" value="ECO:0007669"/>
    <property type="project" value="InterPro"/>
</dbReference>
<evidence type="ECO:0000256" key="1">
    <source>
        <dbReference type="ARBA" id="ARBA00010617"/>
    </source>
</evidence>
<keyword evidence="5" id="KW-1185">Reference proteome</keyword>
<dbReference type="InterPro" id="IPR002401">
    <property type="entry name" value="Cyt_P450_E_grp-I"/>
</dbReference>
<organism evidence="4 5">
    <name type="scientific">Nematostella vectensis</name>
    <name type="common">Starlet sea anemone</name>
    <dbReference type="NCBI Taxonomy" id="45351"/>
    <lineage>
        <taxon>Eukaryota</taxon>
        <taxon>Metazoa</taxon>
        <taxon>Cnidaria</taxon>
        <taxon>Anthozoa</taxon>
        <taxon>Hexacorallia</taxon>
        <taxon>Actiniaria</taxon>
        <taxon>Edwardsiidae</taxon>
        <taxon>Nematostella</taxon>
    </lineage>
</organism>
<keyword evidence="3" id="KW-0560">Oxidoreductase</keyword>
<dbReference type="PROSITE" id="PS00086">
    <property type="entry name" value="CYTOCHROME_P450"/>
    <property type="match status" value="1"/>
</dbReference>
<dbReference type="InterPro" id="IPR001128">
    <property type="entry name" value="Cyt_P450"/>
</dbReference>
<keyword evidence="3" id="KW-0503">Monooxygenase</keyword>
<dbReference type="HOGENOM" id="CLU_001570_5_1_1"/>
<dbReference type="InParanoid" id="A7SNA0"/>
<feature type="binding site" description="axial binding residue" evidence="2">
    <location>
        <position position="327"/>
    </location>
    <ligand>
        <name>heme</name>
        <dbReference type="ChEBI" id="CHEBI:30413"/>
    </ligand>
    <ligandPart>
        <name>Fe</name>
        <dbReference type="ChEBI" id="CHEBI:18248"/>
    </ligandPart>
</feature>
<dbReference type="PANTHER" id="PTHR24293">
    <property type="entry name" value="CYTOCHROME P450 FAMILY 46 SUBFAMILY A"/>
    <property type="match status" value="1"/>
</dbReference>
<dbReference type="OMA" id="WKHQRRT"/>
<dbReference type="InterPro" id="IPR039983">
    <property type="entry name" value="CYP46A1"/>
</dbReference>
<accession>A7SNA0</accession>
<keyword evidence="2 3" id="KW-0408">Iron</keyword>
<proteinExistence type="inferred from homology"/>
<dbReference type="STRING" id="45351.A7SNA0"/>
<dbReference type="PRINTS" id="PR00385">
    <property type="entry name" value="P450"/>
</dbReference>
<dbReference type="PANTHER" id="PTHR24293:SF0">
    <property type="entry name" value="CYP46A1 PROTEIN-RELATED"/>
    <property type="match status" value="1"/>
</dbReference>
<dbReference type="Pfam" id="PF00067">
    <property type="entry name" value="p450"/>
    <property type="match status" value="1"/>
</dbReference>
<dbReference type="InterPro" id="IPR036396">
    <property type="entry name" value="Cyt_P450_sf"/>
</dbReference>
<name>A7SNA0_NEMVE</name>
<dbReference type="Proteomes" id="UP000001593">
    <property type="component" value="Unassembled WGS sequence"/>
</dbReference>
<dbReference type="PhylomeDB" id="A7SNA0"/>
<dbReference type="EMBL" id="DS469718">
    <property type="protein sequence ID" value="EDO34796.1"/>
    <property type="molecule type" value="Genomic_DNA"/>
</dbReference>
<keyword evidence="2 3" id="KW-0479">Metal-binding</keyword>
<dbReference type="SUPFAM" id="SSF48264">
    <property type="entry name" value="Cytochrome P450"/>
    <property type="match status" value="1"/>
</dbReference>
<protein>
    <submittedName>
        <fullName evidence="4">Uncharacterized protein</fullName>
    </submittedName>
</protein>
<dbReference type="GO" id="GO:0006707">
    <property type="term" value="P:cholesterol catabolic process"/>
    <property type="evidence" value="ECO:0000318"/>
    <property type="project" value="GO_Central"/>
</dbReference>
<dbReference type="PRINTS" id="PR00463">
    <property type="entry name" value="EP450I"/>
</dbReference>
<dbReference type="InterPro" id="IPR017972">
    <property type="entry name" value="Cyt_P450_CS"/>
</dbReference>
<dbReference type="GO" id="GO:0033781">
    <property type="term" value="F:cholesterol 24-hydroxylase activity"/>
    <property type="evidence" value="ECO:0000318"/>
    <property type="project" value="GO_Central"/>
</dbReference>
<evidence type="ECO:0000256" key="2">
    <source>
        <dbReference type="PIRSR" id="PIRSR602401-1"/>
    </source>
</evidence>
<comment type="cofactor">
    <cofactor evidence="2">
        <name>heme</name>
        <dbReference type="ChEBI" id="CHEBI:30413"/>
    </cofactor>
</comment>
<comment type="similarity">
    <text evidence="1 3">Belongs to the cytochrome P450 family.</text>
</comment>
<keyword evidence="2 3" id="KW-0349">Heme</keyword>
<dbReference type="Gene3D" id="1.10.630.10">
    <property type="entry name" value="Cytochrome P450"/>
    <property type="match status" value="1"/>
</dbReference>
<dbReference type="AlphaFoldDB" id="A7SNA0"/>
<evidence type="ECO:0000313" key="5">
    <source>
        <dbReference type="Proteomes" id="UP000001593"/>
    </source>
</evidence>
<sequence>RCLGQGLATECDEKRWSLDRKTFNPVFHRQCLKDMMSAFNRSTDLFINKLLKISDGQQEIMMVPEFSKIALDVICKVAFGMDVDLVNDTTNQLPDAVINMMQGVEKSIYKPFEWLNPFAWQSIKNAHRGIDFVRETGKKVIEVRMLAMNHGEQVPNDILQNIIALQGKLMQTGPTDFERMLDHFVTFFIAGKQTTASQMAFCLLEIADNEEIRETLVDEISRVLGDRKYVEFDDLAKMHKLGNALKETLRLYPSAPGFIGCEVGDGVREGDLQFSNDMINVSSYVSGRFPEFWVNAEDFNPMRFEDDEQVARSHFTMFPFSLGPRSCIGQHFAKIEAKVVLARFLQTFKVKLAPGQTKTIAENMTYKPRDGVVCRLTRRT</sequence>
<gene>
    <name evidence="4" type="ORF">NEMVEDRAFT_v1g124567</name>
</gene>
<evidence type="ECO:0000256" key="3">
    <source>
        <dbReference type="RuleBase" id="RU000461"/>
    </source>
</evidence>
<dbReference type="GO" id="GO:0020037">
    <property type="term" value="F:heme binding"/>
    <property type="evidence" value="ECO:0000318"/>
    <property type="project" value="GO_Central"/>
</dbReference>
<evidence type="ECO:0000313" key="4">
    <source>
        <dbReference type="EMBL" id="EDO34796.1"/>
    </source>
</evidence>
<dbReference type="eggNOG" id="KOG0157">
    <property type="taxonomic scope" value="Eukaryota"/>
</dbReference>
<reference evidence="4 5" key="1">
    <citation type="journal article" date="2007" name="Science">
        <title>Sea anemone genome reveals ancestral eumetazoan gene repertoire and genomic organization.</title>
        <authorList>
            <person name="Putnam N.H."/>
            <person name="Srivastava M."/>
            <person name="Hellsten U."/>
            <person name="Dirks B."/>
            <person name="Chapman J."/>
            <person name="Salamov A."/>
            <person name="Terry A."/>
            <person name="Shapiro H."/>
            <person name="Lindquist E."/>
            <person name="Kapitonov V.V."/>
            <person name="Jurka J."/>
            <person name="Genikhovich G."/>
            <person name="Grigoriev I.V."/>
            <person name="Lucas S.M."/>
            <person name="Steele R.E."/>
            <person name="Finnerty J.R."/>
            <person name="Technau U."/>
            <person name="Martindale M.Q."/>
            <person name="Rokhsar D.S."/>
        </authorList>
    </citation>
    <scope>NUCLEOTIDE SEQUENCE [LARGE SCALE GENOMIC DNA]</scope>
    <source>
        <strain evidence="5">CH2 X CH6</strain>
    </source>
</reference>